<dbReference type="EMBL" id="ANCE01000006">
    <property type="protein sequence ID" value="EMK26212.1"/>
    <property type="molecule type" value="Genomic_DNA"/>
</dbReference>
<organism evidence="1 2">
    <name type="scientific">Leptospira kirschneri serovar Bulgarica str. Nikolaevo</name>
    <dbReference type="NCBI Taxonomy" id="1240687"/>
    <lineage>
        <taxon>Bacteria</taxon>
        <taxon>Pseudomonadati</taxon>
        <taxon>Spirochaetota</taxon>
        <taxon>Spirochaetia</taxon>
        <taxon>Leptospirales</taxon>
        <taxon>Leptospiraceae</taxon>
        <taxon>Leptospira</taxon>
    </lineage>
</organism>
<gene>
    <name evidence="1" type="ORF">LEP1GSC008_0960</name>
</gene>
<protein>
    <submittedName>
        <fullName evidence="1">Uncharacterized protein</fullName>
    </submittedName>
</protein>
<dbReference type="AlphaFoldDB" id="M6FGL3"/>
<evidence type="ECO:0000313" key="1">
    <source>
        <dbReference type="EMBL" id="EMK26212.1"/>
    </source>
</evidence>
<accession>M6FGL3</accession>
<sequence>MSNMYNPTFSVCLSGKLLENIYFFEYNKLKKLLVFDF</sequence>
<dbReference type="PATRIC" id="fig|1240687.3.peg.63"/>
<name>M6FGL3_9LEPT</name>
<proteinExistence type="predicted"/>
<comment type="caution">
    <text evidence="1">The sequence shown here is derived from an EMBL/GenBank/DDBJ whole genome shotgun (WGS) entry which is preliminary data.</text>
</comment>
<reference evidence="1 2" key="1">
    <citation type="submission" date="2013-01" db="EMBL/GenBank/DDBJ databases">
        <authorList>
            <person name="Harkins D.M."/>
            <person name="Durkin A.S."/>
            <person name="Brinkac L.M."/>
            <person name="Haft D.H."/>
            <person name="Selengut J.D."/>
            <person name="Sanka R."/>
            <person name="DePew J."/>
            <person name="Purushe J."/>
            <person name="Galloway R.L."/>
            <person name="Vinetz J.M."/>
            <person name="Sutton G.G."/>
            <person name="Nierman W.C."/>
            <person name="Fouts D.E."/>
        </authorList>
    </citation>
    <scope>NUCLEOTIDE SEQUENCE [LARGE SCALE GENOMIC DNA]</scope>
    <source>
        <strain evidence="1 2">Nikolaevo</strain>
    </source>
</reference>
<evidence type="ECO:0000313" key="2">
    <source>
        <dbReference type="Proteomes" id="UP000011980"/>
    </source>
</evidence>
<dbReference type="Proteomes" id="UP000011980">
    <property type="component" value="Unassembled WGS sequence"/>
</dbReference>